<dbReference type="EMBL" id="UFQT01000397">
    <property type="protein sequence ID" value="SSX23991.1"/>
    <property type="molecule type" value="Genomic_DNA"/>
</dbReference>
<dbReference type="PANTHER" id="PTHR12187">
    <property type="entry name" value="AGAP000124-PA"/>
    <property type="match status" value="1"/>
</dbReference>
<feature type="domain" description="C2" evidence="9">
    <location>
        <begin position="166"/>
        <end position="293"/>
    </location>
</feature>
<reference evidence="12" key="2">
    <citation type="submission" date="2018-07" db="EMBL/GenBank/DDBJ databases">
        <authorList>
            <person name="Quirk P.G."/>
            <person name="Krulwich T.A."/>
        </authorList>
    </citation>
    <scope>NUCLEOTIDE SEQUENCE</scope>
</reference>
<dbReference type="VEuPathDB" id="VectorBase:CSON009888"/>
<dbReference type="PROSITE" id="PS50003">
    <property type="entry name" value="PH_DOMAIN"/>
    <property type="match status" value="1"/>
</dbReference>
<dbReference type="InterPro" id="IPR001849">
    <property type="entry name" value="PH_domain"/>
</dbReference>
<dbReference type="PROSITE" id="PS50088">
    <property type="entry name" value="ANK_REPEAT"/>
    <property type="match status" value="1"/>
</dbReference>
<dbReference type="GO" id="GO:0035556">
    <property type="term" value="P:intracellular signal transduction"/>
    <property type="evidence" value="ECO:0007669"/>
    <property type="project" value="InterPro"/>
</dbReference>
<evidence type="ECO:0000256" key="7">
    <source>
        <dbReference type="SAM" id="MobiDB-lite"/>
    </source>
</evidence>
<dbReference type="CDD" id="cd03587">
    <property type="entry name" value="SOCS"/>
    <property type="match status" value="1"/>
</dbReference>
<dbReference type="SUPFAM" id="SSF50729">
    <property type="entry name" value="PH domain-like"/>
    <property type="match status" value="1"/>
</dbReference>
<evidence type="ECO:0000256" key="4">
    <source>
        <dbReference type="ARBA" id="ARBA00022801"/>
    </source>
</evidence>
<dbReference type="SUPFAM" id="SSF158235">
    <property type="entry name" value="SOCS box-like"/>
    <property type="match status" value="1"/>
</dbReference>
<comment type="pathway">
    <text evidence="1">Signal transduction; phosphatidylinositol signaling pathway.</text>
</comment>
<keyword evidence="4" id="KW-0378">Hydrolase</keyword>
<dbReference type="Pfam" id="PF07525">
    <property type="entry name" value="SOCS_box"/>
    <property type="match status" value="1"/>
</dbReference>
<dbReference type="InterPro" id="IPR036036">
    <property type="entry name" value="SOCS_box-like_dom_sf"/>
</dbReference>
<name>A0A336KFH8_CULSO</name>
<dbReference type="InterPro" id="IPR039034">
    <property type="entry name" value="INPP4"/>
</dbReference>
<feature type="domain" description="SOCS box" evidence="10">
    <location>
        <begin position="1208"/>
        <end position="1259"/>
    </location>
</feature>
<dbReference type="Gene3D" id="1.25.40.20">
    <property type="entry name" value="Ankyrin repeat-containing domain"/>
    <property type="match status" value="1"/>
</dbReference>
<dbReference type="PANTHER" id="PTHR12187:SF11">
    <property type="entry name" value="PHOSPHATIDYLINOSITOL-3,4-BISPHOSPHATE 4-PHOSPHATASE"/>
    <property type="match status" value="1"/>
</dbReference>
<dbReference type="Gene3D" id="1.10.750.20">
    <property type="entry name" value="SOCS box"/>
    <property type="match status" value="1"/>
</dbReference>
<feature type="repeat" description="ANK" evidence="6">
    <location>
        <begin position="814"/>
        <end position="846"/>
    </location>
</feature>
<dbReference type="GO" id="GO:0016316">
    <property type="term" value="F:phosphatidylinositol-3,4-bisphosphate 4-phosphatase activity"/>
    <property type="evidence" value="ECO:0007669"/>
    <property type="project" value="UniProtKB-EC"/>
</dbReference>
<dbReference type="EC" id="3.1.3.66" evidence="3"/>
<dbReference type="Pfam" id="PF00169">
    <property type="entry name" value="PH"/>
    <property type="match status" value="1"/>
</dbReference>
<feature type="compositionally biased region" description="Basic and acidic residues" evidence="7">
    <location>
        <begin position="314"/>
        <end position="326"/>
    </location>
</feature>
<keyword evidence="6" id="KW-0040">ANK repeat</keyword>
<dbReference type="EMBL" id="UFQS01000397">
    <property type="protein sequence ID" value="SSX03626.1"/>
    <property type="molecule type" value="Genomic_DNA"/>
</dbReference>
<dbReference type="InterPro" id="IPR002110">
    <property type="entry name" value="Ankyrin_rpt"/>
</dbReference>
<dbReference type="SMART" id="SM00233">
    <property type="entry name" value="PH"/>
    <property type="match status" value="1"/>
</dbReference>
<dbReference type="InterPro" id="IPR035892">
    <property type="entry name" value="C2_domain_sf"/>
</dbReference>
<gene>
    <name evidence="11" type="primary">CSON009888</name>
</gene>
<evidence type="ECO:0000256" key="1">
    <source>
        <dbReference type="ARBA" id="ARBA00004847"/>
    </source>
</evidence>
<evidence type="ECO:0000313" key="11">
    <source>
        <dbReference type="EMBL" id="SSX03626.1"/>
    </source>
</evidence>
<dbReference type="SMART" id="SM00239">
    <property type="entry name" value="C2"/>
    <property type="match status" value="1"/>
</dbReference>
<evidence type="ECO:0000256" key="3">
    <source>
        <dbReference type="ARBA" id="ARBA00013037"/>
    </source>
</evidence>
<feature type="region of interest" description="Disordered" evidence="7">
    <location>
        <begin position="314"/>
        <end position="337"/>
    </location>
</feature>
<feature type="domain" description="PH" evidence="8">
    <location>
        <begin position="28"/>
        <end position="141"/>
    </location>
</feature>
<evidence type="ECO:0000259" key="10">
    <source>
        <dbReference type="PROSITE" id="PS50225"/>
    </source>
</evidence>
<dbReference type="Gene3D" id="2.60.40.150">
    <property type="entry name" value="C2 domain"/>
    <property type="match status" value="1"/>
</dbReference>
<accession>A0A336KFH8</accession>
<evidence type="ECO:0000259" key="9">
    <source>
        <dbReference type="PROSITE" id="PS50004"/>
    </source>
</evidence>
<protein>
    <recommendedName>
        <fullName evidence="3">phosphatidylinositol-3,4-bisphosphate 4-phosphatase</fullName>
        <ecNumber evidence="3">3.1.3.66</ecNumber>
    </recommendedName>
</protein>
<dbReference type="Pfam" id="PF12796">
    <property type="entry name" value="Ank_2"/>
    <property type="match status" value="1"/>
</dbReference>
<evidence type="ECO:0000313" key="12">
    <source>
        <dbReference type="EMBL" id="SSX23991.1"/>
    </source>
</evidence>
<evidence type="ECO:0000256" key="2">
    <source>
        <dbReference type="ARBA" id="ARBA00006306"/>
    </source>
</evidence>
<dbReference type="InterPro" id="IPR011993">
    <property type="entry name" value="PH-like_dom_sf"/>
</dbReference>
<evidence type="ECO:0000259" key="8">
    <source>
        <dbReference type="PROSITE" id="PS50003"/>
    </source>
</evidence>
<reference evidence="11" key="1">
    <citation type="submission" date="2018-04" db="EMBL/GenBank/DDBJ databases">
        <authorList>
            <person name="Go L.Y."/>
            <person name="Mitchell J.A."/>
        </authorList>
    </citation>
    <scope>NUCLEOTIDE SEQUENCE</scope>
    <source>
        <tissue evidence="11">Whole organism</tissue>
    </source>
</reference>
<dbReference type="SMART" id="SM00969">
    <property type="entry name" value="SOCS_box"/>
    <property type="match status" value="1"/>
</dbReference>
<evidence type="ECO:0000256" key="5">
    <source>
        <dbReference type="ARBA" id="ARBA00023098"/>
    </source>
</evidence>
<dbReference type="InterPro" id="IPR036770">
    <property type="entry name" value="Ankyrin_rpt-contain_sf"/>
</dbReference>
<feature type="compositionally biased region" description="Polar residues" evidence="7">
    <location>
        <begin position="1378"/>
        <end position="1394"/>
    </location>
</feature>
<dbReference type="Gene3D" id="2.30.29.30">
    <property type="entry name" value="Pleckstrin-homology domain (PH domain)/Phosphotyrosine-binding domain (PTB)"/>
    <property type="match status" value="1"/>
</dbReference>
<keyword evidence="5" id="KW-0443">Lipid metabolism</keyword>
<dbReference type="PROSITE" id="PS50004">
    <property type="entry name" value="C2"/>
    <property type="match status" value="1"/>
</dbReference>
<dbReference type="SMART" id="SM00248">
    <property type="entry name" value="ANK"/>
    <property type="match status" value="5"/>
</dbReference>
<dbReference type="PROSITE" id="PS50297">
    <property type="entry name" value="ANK_REP_REGION"/>
    <property type="match status" value="1"/>
</dbReference>
<dbReference type="GO" id="GO:0005737">
    <property type="term" value="C:cytoplasm"/>
    <property type="evidence" value="ECO:0007669"/>
    <property type="project" value="TreeGrafter"/>
</dbReference>
<dbReference type="InterPro" id="IPR000008">
    <property type="entry name" value="C2_dom"/>
</dbReference>
<proteinExistence type="inferred from homology"/>
<feature type="region of interest" description="Disordered" evidence="7">
    <location>
        <begin position="1378"/>
        <end position="1405"/>
    </location>
</feature>
<comment type="similarity">
    <text evidence="2">Belongs to the inositol 3,4-bisphosphate 4-phosphatase family.</text>
</comment>
<organism evidence="11">
    <name type="scientific">Culicoides sonorensis</name>
    <name type="common">Biting midge</name>
    <dbReference type="NCBI Taxonomy" id="179676"/>
    <lineage>
        <taxon>Eukaryota</taxon>
        <taxon>Metazoa</taxon>
        <taxon>Ecdysozoa</taxon>
        <taxon>Arthropoda</taxon>
        <taxon>Hexapoda</taxon>
        <taxon>Insecta</taxon>
        <taxon>Pterygota</taxon>
        <taxon>Neoptera</taxon>
        <taxon>Endopterygota</taxon>
        <taxon>Diptera</taxon>
        <taxon>Nematocera</taxon>
        <taxon>Chironomoidea</taxon>
        <taxon>Ceratopogonidae</taxon>
        <taxon>Ceratopogoninae</taxon>
        <taxon>Culicoides</taxon>
        <taxon>Monoculicoides</taxon>
    </lineage>
</organism>
<dbReference type="InterPro" id="IPR001496">
    <property type="entry name" value="SOCS_box"/>
</dbReference>
<dbReference type="UniPathway" id="UPA00944"/>
<evidence type="ECO:0000256" key="6">
    <source>
        <dbReference type="PROSITE-ProRule" id="PRU00023"/>
    </source>
</evidence>
<dbReference type="SUPFAM" id="SSF48403">
    <property type="entry name" value="Ankyrin repeat"/>
    <property type="match status" value="1"/>
</dbReference>
<dbReference type="SUPFAM" id="SSF49562">
    <property type="entry name" value="C2 domain (Calcium/lipid-binding domain, CaLB)"/>
    <property type="match status" value="1"/>
</dbReference>
<dbReference type="Pfam" id="PF00168">
    <property type="entry name" value="C2"/>
    <property type="match status" value="1"/>
</dbReference>
<dbReference type="PROSITE" id="PS50225">
    <property type="entry name" value="SOCS"/>
    <property type="match status" value="1"/>
</dbReference>
<sequence>MRFNAKELVTLAQQASNKFDKEGILFVTEKQDGFFKQREDKPIHKSSRSKSMSCIAGKVSTEKFCRLRGNLLFYFKSIDQFSEPQGVIVLEKFTVTTYTTHKEHDGFVFYLEFNDGLKQRLACHTEMERSDWIQAIKLASYEVIRAQMHTLREQIEKKRGNRQDVDVELVRVQQNKEIDINEIPLCEVSFQCDNLLCDAHGRPPNPSIVVHVRNSNAAGWIKYGRTEIVENSSNPHFNCTFQFRNGDGLNSATKIRFTAFDVREKLSKTAVPMGSAEIPLALIQETTRIRIPLQHLGVTKGFLSVTSWAPEEDKKTLRSPAKKLETPQKLGHRRSQSLPPKLGVKLFVPPHLKLNLLFANPVMRTYRLQSGLGGDISVHELMAESKFTFLVPQQLLNIWIAREKELLQEISGMGELGGIWRNKQMQLLDKHLKLLKDYSQAKQNLQQCNGKFFKASTKKADESLEFAPINLHLQRMWAHNNTLKRSGCLDVITVGAFTRHAGKTKTGGLIKLLHQLKDTPTRGDANTHKVQAANDAVQSIKTLRKEIVEIMSQLLLLAKTKNPKGMLPLCNEMIAKTRSLLTIWEPGLVQETFEFIEMHRIIEEPDNNSPFKKITQQLGDLDLKSPYLEDFATPMGPVPDLWPKSKEAASANAITPSPSSDLTKIESIQDNVKNFGQKTSDEIMSCSLPPSSIHFDTENANSVDKKSETNSIQETHFDVSGDVIEGSICENGTAENTDHKEEDGNTILHLIVSTMNYKCVKAILRYSKYLNFREKNDIGMTPLCFACTLKEVPFEIVSSLITFDHDTINIPDNLGFTPLHHAVINRRLDLVTLLIEKGVSTNTLDLRNRTPLHYCALNCETEMIEAMHHRDVGSSFDNLTNLDVLRYLLETGNACATVRDKFNKTPLDIICNCLSTHNLYISYEHPIVKCLETIAPFTYNKGVNYDFIKIFELLYTAIRSSSIELAEFCINRFYCDLDLNSQYAAMVKRYGELLRDEGNGNLFQLCIFLHEDYQKNRVQLRHFIDDINHLNYCFFTLSLDEMIENDEAVELTQLCMKTLKNEGIDFSRQWFQEEIGITFDLPFPEYTQVQFHRMFQFFDYIFKLDAGIDFNSLSLKYVENCFWSIRAGVPSFYDNLLYCELFFAFCSDTQMHQKIAEEIYKMDEQWNQNVMIDYNRVLQNVERFLNVVTYNELANYCNFYSYFDIDYKVYSLKQMCRNQIRECVGRNNPWQNCQEFVDRINSLPIPIVLKKYLRFIDTNFDYLNLTITVKDEPISLPSEINMLPMHNSAIPLHVYDPLDEERWLFGHNGAFLDTKMMNSNPSANYYRPTEEPEPLDLTQLNIEASVMCLVSKIKFLCGRCGSPAVRLRQPKNIWGLSNSTSTSTNQDVISNQPESTKDEINGNSAKMNPIATDSLALTKAVGEMTRKVKKGNKFTDGLDLSLTTDWQSELRPSMKKLRQAMDGLLKTARLMHSVQRLQQDERKTSTILSIMYRRDICFSQALTTLITGLMTRLWATNISDRYISILCHLGPLAYFEGLLSLYGNEVDMWGDFVVAIEDLATVNFTLTRSNIQRGANVLPLPKITGSRQSITVYLPVPETLAYILPAKGNITFKVTPVFFNIGINEKAAIAETLGLTKEQHRSNWDNYDRLKQYNIRFKKLNLSPSKSLLIDIAGLLQNMEENLRQNVSKNVKILQNAEDICRGLDGLRFVSCKSAKDRTAMAVTLEQCRLLQNEFHLPANDLQKVLDTMRSEGTRTTKVEKIIEVPPNNW</sequence>